<name>A0A2M4C7T0_9DIPT</name>
<accession>A0A2M4C7T0</accession>
<keyword evidence="1" id="KW-0732">Signal</keyword>
<protein>
    <submittedName>
        <fullName evidence="2">Putative secreted protein</fullName>
    </submittedName>
</protein>
<reference evidence="2" key="1">
    <citation type="submission" date="2018-01" db="EMBL/GenBank/DDBJ databases">
        <title>An insight into the sialome of Amazonian anophelines.</title>
        <authorList>
            <person name="Ribeiro J.M."/>
            <person name="Scarpassa V."/>
            <person name="Calvo E."/>
        </authorList>
    </citation>
    <scope>NUCLEOTIDE SEQUENCE</scope>
    <source>
        <tissue evidence="2">Salivary glands</tissue>
    </source>
</reference>
<organism evidence="2">
    <name type="scientific">Anopheles marajoara</name>
    <dbReference type="NCBI Taxonomy" id="58244"/>
    <lineage>
        <taxon>Eukaryota</taxon>
        <taxon>Metazoa</taxon>
        <taxon>Ecdysozoa</taxon>
        <taxon>Arthropoda</taxon>
        <taxon>Hexapoda</taxon>
        <taxon>Insecta</taxon>
        <taxon>Pterygota</taxon>
        <taxon>Neoptera</taxon>
        <taxon>Endopterygota</taxon>
        <taxon>Diptera</taxon>
        <taxon>Nematocera</taxon>
        <taxon>Culicoidea</taxon>
        <taxon>Culicidae</taxon>
        <taxon>Anophelinae</taxon>
        <taxon>Anopheles</taxon>
    </lineage>
</organism>
<evidence type="ECO:0000313" key="2">
    <source>
        <dbReference type="EMBL" id="MBW61374.1"/>
    </source>
</evidence>
<feature type="signal peptide" evidence="1">
    <location>
        <begin position="1"/>
        <end position="27"/>
    </location>
</feature>
<feature type="chain" id="PRO_5014772865" evidence="1">
    <location>
        <begin position="28"/>
        <end position="112"/>
    </location>
</feature>
<sequence>MGTIWKQPAKLIRLIILMSRRLRLISSWPPSPSGGAFRELSGSQPCVAATDDPNVVLNLFRQERLRPLLLFTKTRSTKARVSSERSEAQTRSGRRSILLVLKLPSRSPAQVR</sequence>
<dbReference type="EMBL" id="GGFJ01012233">
    <property type="protein sequence ID" value="MBW61374.1"/>
    <property type="molecule type" value="Transcribed_RNA"/>
</dbReference>
<proteinExistence type="predicted"/>
<evidence type="ECO:0000256" key="1">
    <source>
        <dbReference type="SAM" id="SignalP"/>
    </source>
</evidence>
<dbReference type="AlphaFoldDB" id="A0A2M4C7T0"/>